<name>A0A6G1SC32_9ACAR</name>
<dbReference type="EMBL" id="GGYP01003315">
    <property type="protein sequence ID" value="MDE48086.1"/>
    <property type="molecule type" value="Transcribed_RNA"/>
</dbReference>
<feature type="region of interest" description="Disordered" evidence="6">
    <location>
        <begin position="194"/>
        <end position="216"/>
    </location>
</feature>
<dbReference type="GO" id="GO:0005840">
    <property type="term" value="C:ribosome"/>
    <property type="evidence" value="ECO:0007669"/>
    <property type="project" value="UniProtKB-KW"/>
</dbReference>
<dbReference type="GO" id="GO:1990904">
    <property type="term" value="C:ribonucleoprotein complex"/>
    <property type="evidence" value="ECO:0007669"/>
    <property type="project" value="UniProtKB-KW"/>
</dbReference>
<evidence type="ECO:0000256" key="2">
    <source>
        <dbReference type="ARBA" id="ARBA00022980"/>
    </source>
</evidence>
<dbReference type="Gene3D" id="3.30.1330.30">
    <property type="match status" value="1"/>
</dbReference>
<dbReference type="PRINTS" id="PR00881">
    <property type="entry name" value="L7ARS6FAMILY"/>
</dbReference>
<evidence type="ECO:0000256" key="6">
    <source>
        <dbReference type="SAM" id="MobiDB-lite"/>
    </source>
</evidence>
<reference evidence="8" key="1">
    <citation type="submission" date="2018-10" db="EMBL/GenBank/DDBJ databases">
        <title>Transcriptome assembly of Aceria tosichella (Wheat curl mite) Type 2.</title>
        <authorList>
            <person name="Scully E.D."/>
            <person name="Geib S.M."/>
            <person name="Palmer N.A."/>
            <person name="Gupta A.K."/>
            <person name="Sarath G."/>
            <person name="Tatineni S."/>
        </authorList>
    </citation>
    <scope>NUCLEOTIDE SEQUENCE</scope>
    <source>
        <strain evidence="8">LincolnNE</strain>
    </source>
</reference>
<evidence type="ECO:0000256" key="4">
    <source>
        <dbReference type="ARBA" id="ARBA00035232"/>
    </source>
</evidence>
<dbReference type="PRINTS" id="PR00882">
    <property type="entry name" value="RIBOSOMALL7A"/>
</dbReference>
<feature type="compositionally biased region" description="Low complexity" evidence="6">
    <location>
        <begin position="139"/>
        <end position="162"/>
    </location>
</feature>
<dbReference type="AlphaFoldDB" id="A0A6G1SC32"/>
<evidence type="ECO:0000256" key="5">
    <source>
        <dbReference type="ARBA" id="ARBA00035345"/>
    </source>
</evidence>
<dbReference type="InterPro" id="IPR001921">
    <property type="entry name" value="Ribosomal_eL8_euk"/>
</dbReference>
<proteinExistence type="inferred from homology"/>
<dbReference type="Pfam" id="PF01248">
    <property type="entry name" value="Ribosomal_L7Ae"/>
    <property type="match status" value="1"/>
</dbReference>
<evidence type="ECO:0000256" key="1">
    <source>
        <dbReference type="ARBA" id="ARBA00007337"/>
    </source>
</evidence>
<dbReference type="InterPro" id="IPR004038">
    <property type="entry name" value="Ribosomal_eL8/eL30/eS12/Gad45"/>
</dbReference>
<feature type="compositionally biased region" description="Basic residues" evidence="6">
    <location>
        <begin position="163"/>
        <end position="173"/>
    </location>
</feature>
<dbReference type="InterPro" id="IPR029064">
    <property type="entry name" value="Ribosomal_eL30-like_sf"/>
</dbReference>
<gene>
    <name evidence="8" type="primary">Rpl7a</name>
    <name evidence="8" type="ORF">g.15267</name>
</gene>
<evidence type="ECO:0000313" key="8">
    <source>
        <dbReference type="EMBL" id="MDE48086.1"/>
    </source>
</evidence>
<dbReference type="InterPro" id="IPR018492">
    <property type="entry name" value="Ribosomal_eL8/Nhp2"/>
</dbReference>
<feature type="compositionally biased region" description="Basic and acidic residues" evidence="6">
    <location>
        <begin position="96"/>
        <end position="131"/>
    </location>
</feature>
<evidence type="ECO:0000256" key="3">
    <source>
        <dbReference type="ARBA" id="ARBA00023274"/>
    </source>
</evidence>
<feature type="region of interest" description="Disordered" evidence="6">
    <location>
        <begin position="1"/>
        <end position="174"/>
    </location>
</feature>
<keyword evidence="3" id="KW-0687">Ribonucleoprotein</keyword>
<dbReference type="FunFam" id="3.30.1330.30:FF:000003">
    <property type="entry name" value="60S ribosomal protein L7a"/>
    <property type="match status" value="1"/>
</dbReference>
<evidence type="ECO:0000259" key="7">
    <source>
        <dbReference type="Pfam" id="PF01248"/>
    </source>
</evidence>
<organism evidence="8">
    <name type="scientific">Aceria tosichella</name>
    <name type="common">wheat curl mite</name>
    <dbReference type="NCBI Taxonomy" id="561515"/>
    <lineage>
        <taxon>Eukaryota</taxon>
        <taxon>Metazoa</taxon>
        <taxon>Ecdysozoa</taxon>
        <taxon>Arthropoda</taxon>
        <taxon>Chelicerata</taxon>
        <taxon>Arachnida</taxon>
        <taxon>Acari</taxon>
        <taxon>Acariformes</taxon>
        <taxon>Trombidiformes</taxon>
        <taxon>Prostigmata</taxon>
        <taxon>Eupodina</taxon>
        <taxon>Eriophyoidea</taxon>
        <taxon>Eriophyidae</taxon>
        <taxon>Eriophyinae</taxon>
        <taxon>Aceriini</taxon>
        <taxon>Aceria</taxon>
    </lineage>
</organism>
<dbReference type="PANTHER" id="PTHR23105">
    <property type="entry name" value="RIBOSOMAL PROTEIN L7AE FAMILY MEMBER"/>
    <property type="match status" value="1"/>
</dbReference>
<comment type="similarity">
    <text evidence="1">Belongs to the eukaryotic ribosomal protein eL8 family.</text>
</comment>
<accession>A0A6G1SC32</accession>
<feature type="compositionally biased region" description="Low complexity" evidence="6">
    <location>
        <begin position="39"/>
        <end position="69"/>
    </location>
</feature>
<dbReference type="InterPro" id="IPR050257">
    <property type="entry name" value="eL8/uL1-like"/>
</dbReference>
<protein>
    <recommendedName>
        <fullName evidence="4">Large ribosomal subunit protein eL8</fullName>
    </recommendedName>
    <alternativeName>
        <fullName evidence="5">60S ribosomal protein L7a</fullName>
    </alternativeName>
</protein>
<sequence length="464" mass="48833">MADDKKKKPTKAPAKGGDDKKKTPAPAAAAGGDKKAPKKAPAPAASTSGAASTAGPSSSKGPAKPAPAKGGDKKTPQAAPSSAKPKENVKPAASKAGDKKQAPAPKKDAAPASGDKKKASAGKKDAAPVEKKGKKVSSKEPAPAKAASGKKAPAAKEPVSSGKGKKVVSKKAKVAPLPEAIATSKLAPTVVASAKGQAGKGVKRSAKSSEVATKKPKVDPMIVKRPKNFGIGGTVQPKRDLTRFVKWPRYIKIQRQRAVLYKRLKIPPAINQFRALSTFSKQSVTQLFKFLHSYRPESADAKKERLRKLATAKASGQKVPTASRAPQLIFGTNNVTTAVEKKKTKLVVIAADCDPVEVVLHLPTLCRKMGVPYCIVKGGRARLGHLVHRKTASVVAITKVRPEDKVKLQKVVEVVKASFNDRYDEIRRSWGGGILGKKSQARKARLDRARAKELSQKVAASVAV</sequence>
<dbReference type="SUPFAM" id="SSF55315">
    <property type="entry name" value="L30e-like"/>
    <property type="match status" value="1"/>
</dbReference>
<feature type="domain" description="Ribosomal protein eL8/eL30/eS12/Gadd45" evidence="7">
    <location>
        <begin position="317"/>
        <end position="405"/>
    </location>
</feature>
<keyword evidence="2 8" id="KW-0689">Ribosomal protein</keyword>
<dbReference type="GO" id="GO:0003723">
    <property type="term" value="F:RNA binding"/>
    <property type="evidence" value="ECO:0007669"/>
    <property type="project" value="InterPro"/>
</dbReference>